<keyword evidence="5" id="KW-1185">Reference proteome</keyword>
<protein>
    <submittedName>
        <fullName evidence="4">Glycosyltransferase</fullName>
    </submittedName>
</protein>
<keyword evidence="2 4" id="KW-0808">Transferase</keyword>
<accession>A0A2A3YIT6</accession>
<dbReference type="Gene3D" id="3.40.50.2000">
    <property type="entry name" value="Glycogen Phosphorylase B"/>
    <property type="match status" value="2"/>
</dbReference>
<dbReference type="SUPFAM" id="SSF53756">
    <property type="entry name" value="UDP-Glycosyltransferase/glycogen phosphorylase"/>
    <property type="match status" value="1"/>
</dbReference>
<dbReference type="AlphaFoldDB" id="A0A2A3YIT6"/>
<dbReference type="EMBL" id="NRGR01000016">
    <property type="protein sequence ID" value="PCC39188.1"/>
    <property type="molecule type" value="Genomic_DNA"/>
</dbReference>
<name>A0A2A3YIT6_9MICO</name>
<dbReference type="Proteomes" id="UP000218598">
    <property type="component" value="Unassembled WGS sequence"/>
</dbReference>
<gene>
    <name evidence="4" type="ORF">CIK66_09915</name>
</gene>
<dbReference type="OrthoDB" id="9813214at2"/>
<feature type="domain" description="Glycosyltransferase subfamily 4-like N-terminal" evidence="3">
    <location>
        <begin position="27"/>
        <end position="179"/>
    </location>
</feature>
<evidence type="ECO:0000313" key="4">
    <source>
        <dbReference type="EMBL" id="PCC39188.1"/>
    </source>
</evidence>
<comment type="caution">
    <text evidence="4">The sequence shown here is derived from an EMBL/GenBank/DDBJ whole genome shotgun (WGS) entry which is preliminary data.</text>
</comment>
<keyword evidence="1" id="KW-0328">Glycosyltransferase</keyword>
<dbReference type="InterPro" id="IPR028098">
    <property type="entry name" value="Glyco_trans_4-like_N"/>
</dbReference>
<evidence type="ECO:0000256" key="2">
    <source>
        <dbReference type="ARBA" id="ARBA00022679"/>
    </source>
</evidence>
<evidence type="ECO:0000256" key="1">
    <source>
        <dbReference type="ARBA" id="ARBA00022676"/>
    </source>
</evidence>
<evidence type="ECO:0000313" key="5">
    <source>
        <dbReference type="Proteomes" id="UP000218598"/>
    </source>
</evidence>
<dbReference type="RefSeq" id="WP_096197147.1">
    <property type="nucleotide sequence ID" value="NZ_JBQQIN010000001.1"/>
</dbReference>
<dbReference type="GO" id="GO:0016757">
    <property type="term" value="F:glycosyltransferase activity"/>
    <property type="evidence" value="ECO:0007669"/>
    <property type="project" value="UniProtKB-KW"/>
</dbReference>
<dbReference type="Pfam" id="PF13439">
    <property type="entry name" value="Glyco_transf_4"/>
    <property type="match status" value="1"/>
</dbReference>
<proteinExistence type="predicted"/>
<evidence type="ECO:0000259" key="3">
    <source>
        <dbReference type="Pfam" id="PF13439"/>
    </source>
</evidence>
<sequence length="375" mass="41478">MTSLLILSFSTLERDPRVQRQIELFAEDYEVTTVGFGPQPHPGVTHLELPGETRAWPSSKKHLLTGRYRQAYWAMSAVRAAHETLNELVGAMDIVLANDVNTLPLALWLAPRRGVHADLHEYAPREKEHVRSWRWFIAPYQRWICRTCLPQVDSVTTVSPGLAAEYHDQFGVDVEVVTNAAAYEQRSPRPTEGTIRLLHTGVARANRRLDAMIDALRGAPDGVTLDLMLVPSEPGYIDALRERAADLPAVRFREPVPYTELVETVAEYDVSIVVFPATTFNLEHSLPNKLFEAVQARTAVLVGPSPDMADLVREHGIGEVLEGADADALRSALATMTPEDVDGWKQASDAAARELSAEHQVSGWSRALARLAEAG</sequence>
<organism evidence="4 5">
    <name type="scientific">Brachybacterium alimentarium</name>
    <dbReference type="NCBI Taxonomy" id="47845"/>
    <lineage>
        <taxon>Bacteria</taxon>
        <taxon>Bacillati</taxon>
        <taxon>Actinomycetota</taxon>
        <taxon>Actinomycetes</taxon>
        <taxon>Micrococcales</taxon>
        <taxon>Dermabacteraceae</taxon>
        <taxon>Brachybacterium</taxon>
    </lineage>
</organism>
<reference evidence="4 5" key="1">
    <citation type="journal article" date="2017" name="Elife">
        <title>Extensive horizontal gene transfer in cheese-associated bacteria.</title>
        <authorList>
            <person name="Bonham K.S."/>
            <person name="Wolfe B.E."/>
            <person name="Dutton R.J."/>
        </authorList>
    </citation>
    <scope>NUCLEOTIDE SEQUENCE [LARGE SCALE GENOMIC DNA]</scope>
    <source>
        <strain evidence="4 5">341_9</strain>
    </source>
</reference>